<dbReference type="NCBIfam" id="TIGR00561">
    <property type="entry name" value="pntA"/>
    <property type="match status" value="1"/>
</dbReference>
<dbReference type="SUPFAM" id="SSF52283">
    <property type="entry name" value="Formate/glycerate dehydrogenase catalytic domain-like"/>
    <property type="match status" value="1"/>
</dbReference>
<feature type="transmembrane region" description="Helical" evidence="14">
    <location>
        <begin position="624"/>
        <end position="643"/>
    </location>
</feature>
<dbReference type="Gene3D" id="3.40.50.1220">
    <property type="entry name" value="TPP-binding domain"/>
    <property type="match status" value="1"/>
</dbReference>
<evidence type="ECO:0000256" key="1">
    <source>
        <dbReference type="ARBA" id="ARBA00004429"/>
    </source>
</evidence>
<dbReference type="SMART" id="SM01003">
    <property type="entry name" value="AlaDh_PNT_N"/>
    <property type="match status" value="1"/>
</dbReference>
<dbReference type="GO" id="GO:0005743">
    <property type="term" value="C:mitochondrial inner membrane"/>
    <property type="evidence" value="ECO:0007669"/>
    <property type="project" value="TreeGrafter"/>
</dbReference>
<evidence type="ECO:0000256" key="9">
    <source>
        <dbReference type="ARBA" id="ARBA00022967"/>
    </source>
</evidence>
<evidence type="ECO:0000313" key="17">
    <source>
        <dbReference type="EMBL" id="CAH2007219.1"/>
    </source>
</evidence>
<evidence type="ECO:0000259" key="15">
    <source>
        <dbReference type="SMART" id="SM01002"/>
    </source>
</evidence>
<sequence>MSRGILRLQQYKRLCDINAFSFRCSLGNLLCSVRCSKPQNRTFLTTTYLGKEAVREAAKDNPQVKPPEPPPKGIPYSKLTVGVPKESWQNEKRVALVPPAVEVLVKKGFTVHIEEDAGIEAKIRNADFEKSGAKIVNTESAFNSDIVLKVRKPSMEEVEKFRNNSTLISFIYPAENRDLVEKLAQKKLNVFGMDCIPRITRAQVFDALSSMANISGYRAVVEAANHFPRFFAGQITAAGKVPPAKVLVIGGGVAGLAAIGQAKAMGAIVRAFDTRSAVKEQVESLGAEFLTIDIKEEGGTDAGYSKEMSKEFIDAEMVLFAKQCKDVDVVISTALIPGTRAPLLIKKEHIESMKPGSVVVDLAAESGGNIETTRPNEVYVYHDVTHVGLTDLPSRLPTQSSNLYANNISKFLLSMGEKNHFDINLDDEVVRGSIILQKGNLMWPPPPPKVVPSPVVPKTPAAEIAAQKKVDPLSATLNNSLMITGGVGSILGFGMVSPNADFTSMLTVLGLSTIVGYHTVWGVTPALHSPLMSVTNAISGITAVGGLLLMGGGYYPINSIEYLAAAAAFVSFINVFGGFLVTKRMLDMFKRPEDPPEHNYVYSVPALAFLGMYGWAAHQGLPEIHQASYLAASLCCVGALGGLSSQATARMGNSLGIVGVTGGIAATVGYISPSHEVLAQMAAAAIGGGIIGTVIAKKIEITDLPQLVAAFHSLVGLAAVLTCMATFMHDFPSFATDPAMGVTKTALFLGTYIGGVTFSGSLVAYGKLQGIMRSQPLLLPGRHALNSALLLANLGAGGYLFYDNTMDGGLAALGTTAALSSVMGYTLTAAIGGADMPVVITVLNSYSGWALCAEGFMLNNQLMTIVGALIGSSGAILSYIMCKAMNRSLPNVILGGFGTSSTGSGKPMEITGTHTEISLDGTAEVIRNAKNIIIVPGYGMCVAKAQYPVAELVSILKSQGKHVRFAIHPVAGRMPGQLNVLLAEAGVPYDDVLEMDEINDDFPDTDLVLVIGANDTVNSAALEDPNSPIAGMPVLTVWQAEHVIVMKRFVLLKSVIVRELYRIKLAIETLVKDRIVSNSYNCRTPLIFIVFSLLRKD</sequence>
<dbReference type="SUPFAM" id="SSF51735">
    <property type="entry name" value="NAD(P)-binding Rossmann-fold domains"/>
    <property type="match status" value="1"/>
</dbReference>
<gene>
    <name evidence="17" type="ORF">ACAOBT_LOCUS29536</name>
</gene>
<feature type="transmembrane region" description="Helical" evidence="14">
    <location>
        <begin position="677"/>
        <end position="695"/>
    </location>
</feature>
<dbReference type="InterPro" id="IPR026255">
    <property type="entry name" value="NADP_transhyd_a"/>
</dbReference>
<dbReference type="CDD" id="cd05304">
    <property type="entry name" value="Rubrum_tdh"/>
    <property type="match status" value="1"/>
</dbReference>
<evidence type="ECO:0000256" key="14">
    <source>
        <dbReference type="SAM" id="Phobius"/>
    </source>
</evidence>
<evidence type="ECO:0000256" key="12">
    <source>
        <dbReference type="ARBA" id="ARBA00023136"/>
    </source>
</evidence>
<keyword evidence="18" id="KW-1185">Reference proteome</keyword>
<dbReference type="SMART" id="SM01002">
    <property type="entry name" value="AlaDh_PNT_C"/>
    <property type="match status" value="1"/>
</dbReference>
<keyword evidence="10 14" id="KW-1133">Transmembrane helix</keyword>
<feature type="domain" description="Alanine dehydrogenase/pyridine nucleotide transhydrogenase NAD(H)-binding" evidence="15">
    <location>
        <begin position="224"/>
        <end position="388"/>
    </location>
</feature>
<dbReference type="Pfam" id="PF05222">
    <property type="entry name" value="AlaDh_PNT_N"/>
    <property type="match status" value="1"/>
</dbReference>
<dbReference type="Proteomes" id="UP001152888">
    <property type="component" value="Unassembled WGS sequence"/>
</dbReference>
<comment type="catalytic activity">
    <reaction evidence="13">
        <text>NAD(+) + NADPH + H(+)(in) = NADH + NADP(+) + H(+)(out)</text>
        <dbReference type="Rhea" id="RHEA:47992"/>
        <dbReference type="ChEBI" id="CHEBI:15378"/>
        <dbReference type="ChEBI" id="CHEBI:57540"/>
        <dbReference type="ChEBI" id="CHEBI:57783"/>
        <dbReference type="ChEBI" id="CHEBI:57945"/>
        <dbReference type="ChEBI" id="CHEBI:58349"/>
        <dbReference type="EC" id="7.1.1.1"/>
    </reaction>
</comment>
<evidence type="ECO:0000256" key="2">
    <source>
        <dbReference type="ARBA" id="ARBA00005624"/>
    </source>
</evidence>
<dbReference type="PANTHER" id="PTHR10160">
    <property type="entry name" value="NAD(P) TRANSHYDROGENASE"/>
    <property type="match status" value="1"/>
</dbReference>
<keyword evidence="11" id="KW-0520">NAD</keyword>
<dbReference type="PANTHER" id="PTHR10160:SF19">
    <property type="entry name" value="PROTON-TRANSLOCATING NAD(P)(+) TRANSHYDROGENASE"/>
    <property type="match status" value="1"/>
</dbReference>
<evidence type="ECO:0000256" key="5">
    <source>
        <dbReference type="ARBA" id="ARBA00022519"/>
    </source>
</evidence>
<dbReference type="Pfam" id="PF02233">
    <property type="entry name" value="PNTB"/>
    <property type="match status" value="1"/>
</dbReference>
<keyword evidence="5" id="KW-0997">Cell inner membrane</keyword>
<evidence type="ECO:0000256" key="8">
    <source>
        <dbReference type="ARBA" id="ARBA00022857"/>
    </source>
</evidence>
<keyword evidence="7" id="KW-0547">Nucleotide-binding</keyword>
<accession>A0A9P0Q218</accession>
<evidence type="ECO:0000256" key="4">
    <source>
        <dbReference type="ARBA" id="ARBA00022475"/>
    </source>
</evidence>
<keyword evidence="8" id="KW-0521">NADP</keyword>
<evidence type="ECO:0000256" key="13">
    <source>
        <dbReference type="ARBA" id="ARBA00048202"/>
    </source>
</evidence>
<evidence type="ECO:0000256" key="7">
    <source>
        <dbReference type="ARBA" id="ARBA00022741"/>
    </source>
</evidence>
<feature type="transmembrane region" description="Helical" evidence="14">
    <location>
        <begin position="502"/>
        <end position="524"/>
    </location>
</feature>
<evidence type="ECO:0000256" key="6">
    <source>
        <dbReference type="ARBA" id="ARBA00022692"/>
    </source>
</evidence>
<dbReference type="NCBIfam" id="NF006942">
    <property type="entry name" value="PRK09424.1"/>
    <property type="match status" value="1"/>
</dbReference>
<dbReference type="InterPro" id="IPR036291">
    <property type="entry name" value="NAD(P)-bd_dom_sf"/>
</dbReference>
<dbReference type="InterPro" id="IPR007698">
    <property type="entry name" value="AlaDH/PNT_NAD(H)-bd"/>
</dbReference>
<proteinExistence type="inferred from homology"/>
<dbReference type="InterPro" id="IPR029035">
    <property type="entry name" value="DHS-like_NAD/FAD-binding_dom"/>
</dbReference>
<feature type="transmembrane region" description="Helical" evidence="14">
    <location>
        <begin position="600"/>
        <end position="618"/>
    </location>
</feature>
<dbReference type="GO" id="GO:0050661">
    <property type="term" value="F:NADP binding"/>
    <property type="evidence" value="ECO:0007669"/>
    <property type="project" value="TreeGrafter"/>
</dbReference>
<feature type="transmembrane region" description="Helical" evidence="14">
    <location>
        <begin position="562"/>
        <end position="580"/>
    </location>
</feature>
<dbReference type="InterPro" id="IPR034300">
    <property type="entry name" value="PNTB-like"/>
</dbReference>
<keyword evidence="12 14" id="KW-0472">Membrane</keyword>
<dbReference type="OrthoDB" id="37244at2759"/>
<keyword evidence="6 14" id="KW-0812">Transmembrane</keyword>
<feature type="transmembrane region" description="Helical" evidence="14">
    <location>
        <begin position="862"/>
        <end position="882"/>
    </location>
</feature>
<dbReference type="EMBL" id="CAKOFQ010007738">
    <property type="protein sequence ID" value="CAH2007219.1"/>
    <property type="molecule type" value="Genomic_DNA"/>
</dbReference>
<dbReference type="Pfam" id="PF12769">
    <property type="entry name" value="PNTB_4TM"/>
    <property type="match status" value="1"/>
</dbReference>
<dbReference type="EC" id="7.1.1.1" evidence="3"/>
<dbReference type="Gene3D" id="3.40.50.720">
    <property type="entry name" value="NAD(P)-binding Rossmann-like Domain"/>
    <property type="match status" value="2"/>
</dbReference>
<comment type="subcellular location">
    <subcellularLocation>
        <location evidence="1">Cell inner membrane</location>
        <topology evidence="1">Multi-pass membrane protein</topology>
    </subcellularLocation>
</comment>
<name>A0A9P0Q218_ACAOB</name>
<dbReference type="GO" id="GO:0006740">
    <property type="term" value="P:NADPH regeneration"/>
    <property type="evidence" value="ECO:0007669"/>
    <property type="project" value="TreeGrafter"/>
</dbReference>
<feature type="transmembrane region" description="Helical" evidence="14">
    <location>
        <begin position="785"/>
        <end position="802"/>
    </location>
</feature>
<evidence type="ECO:0000256" key="11">
    <source>
        <dbReference type="ARBA" id="ARBA00023027"/>
    </source>
</evidence>
<feature type="transmembrane region" description="Helical" evidence="14">
    <location>
        <begin position="707"/>
        <end position="727"/>
    </location>
</feature>
<keyword evidence="4" id="KW-1003">Cell membrane</keyword>
<dbReference type="InterPro" id="IPR024605">
    <property type="entry name" value="NADP_transhyd_a_C"/>
</dbReference>
<organism evidence="17 18">
    <name type="scientific">Acanthoscelides obtectus</name>
    <name type="common">Bean weevil</name>
    <name type="synonym">Bruchus obtectus</name>
    <dbReference type="NCBI Taxonomy" id="200917"/>
    <lineage>
        <taxon>Eukaryota</taxon>
        <taxon>Metazoa</taxon>
        <taxon>Ecdysozoa</taxon>
        <taxon>Arthropoda</taxon>
        <taxon>Hexapoda</taxon>
        <taxon>Insecta</taxon>
        <taxon>Pterygota</taxon>
        <taxon>Neoptera</taxon>
        <taxon>Endopterygota</taxon>
        <taxon>Coleoptera</taxon>
        <taxon>Polyphaga</taxon>
        <taxon>Cucujiformia</taxon>
        <taxon>Chrysomeloidea</taxon>
        <taxon>Chrysomelidae</taxon>
        <taxon>Bruchinae</taxon>
        <taxon>Bruchini</taxon>
        <taxon>Acanthoscelides</taxon>
    </lineage>
</organism>
<dbReference type="InterPro" id="IPR007886">
    <property type="entry name" value="AlaDH/PNT_N"/>
</dbReference>
<comment type="caution">
    <text evidence="17">The sequence shown here is derived from an EMBL/GenBank/DDBJ whole genome shotgun (WGS) entry which is preliminary data.</text>
</comment>
<dbReference type="GO" id="GO:0008750">
    <property type="term" value="F:proton-translocating NAD(P)+ transhydrogenase activity"/>
    <property type="evidence" value="ECO:0007669"/>
    <property type="project" value="UniProtKB-EC"/>
</dbReference>
<evidence type="ECO:0000313" key="18">
    <source>
        <dbReference type="Proteomes" id="UP001152888"/>
    </source>
</evidence>
<feature type="transmembrane region" description="Helical" evidence="14">
    <location>
        <begin position="655"/>
        <end position="671"/>
    </location>
</feature>
<dbReference type="GO" id="GO:0005886">
    <property type="term" value="C:plasma membrane"/>
    <property type="evidence" value="ECO:0007669"/>
    <property type="project" value="UniProtKB-SubCell"/>
</dbReference>
<feature type="transmembrane region" description="Helical" evidence="14">
    <location>
        <begin position="536"/>
        <end position="556"/>
    </location>
</feature>
<evidence type="ECO:0000259" key="16">
    <source>
        <dbReference type="SMART" id="SM01003"/>
    </source>
</evidence>
<comment type="similarity">
    <text evidence="2">In the N-terminal section; belongs to the AlaDH/PNT family.</text>
</comment>
<protein>
    <recommendedName>
        <fullName evidence="3">proton-translocating NAD(P)(+) transhydrogenase</fullName>
        <ecNumber evidence="3">7.1.1.1</ecNumber>
    </recommendedName>
</protein>
<feature type="transmembrane region" description="Helical" evidence="14">
    <location>
        <begin position="747"/>
        <end position="765"/>
    </location>
</feature>
<evidence type="ECO:0000256" key="10">
    <source>
        <dbReference type="ARBA" id="ARBA00022989"/>
    </source>
</evidence>
<evidence type="ECO:0000256" key="3">
    <source>
        <dbReference type="ARBA" id="ARBA00012943"/>
    </source>
</evidence>
<dbReference type="AlphaFoldDB" id="A0A9P0Q218"/>
<reference evidence="17" key="1">
    <citation type="submission" date="2022-03" db="EMBL/GenBank/DDBJ databases">
        <authorList>
            <person name="Sayadi A."/>
        </authorList>
    </citation>
    <scope>NUCLEOTIDE SEQUENCE</scope>
</reference>
<dbReference type="FunFam" id="3.40.50.720:FF:000028">
    <property type="entry name" value="NAD(P) transhydrogenase subunit alpha"/>
    <property type="match status" value="1"/>
</dbReference>
<dbReference type="Pfam" id="PF01262">
    <property type="entry name" value="AlaDh_PNT_C"/>
    <property type="match status" value="1"/>
</dbReference>
<feature type="domain" description="Alanine dehydrogenase/pyridine nucleotide transhydrogenase N-terminal" evidence="16">
    <location>
        <begin position="82"/>
        <end position="215"/>
    </location>
</feature>
<keyword evidence="9" id="KW-1278">Translocase</keyword>
<dbReference type="SUPFAM" id="SSF52467">
    <property type="entry name" value="DHS-like NAD/FAD-binding domain"/>
    <property type="match status" value="1"/>
</dbReference>